<dbReference type="AlphaFoldDB" id="D2Q5S9"/>
<reference evidence="1 2" key="1">
    <citation type="journal article" date="2009" name="PLoS Genet.">
        <title>The Bifidobacterium dentium Bd1 genome sequence reflects its genetic adaptation to the human oral cavity.</title>
        <authorList>
            <person name="Ventura M."/>
            <person name="Turroni F."/>
            <person name="Zomer A."/>
            <person name="Foroni E."/>
            <person name="Giubellini V."/>
            <person name="Bottacini F."/>
            <person name="Canchaya C."/>
            <person name="Claesson M.J."/>
            <person name="He F."/>
            <person name="Mantzourani M."/>
            <person name="Mulas L."/>
            <person name="Ferrarini A."/>
            <person name="Gao B."/>
            <person name="Delledonne M."/>
            <person name="Henrissat B."/>
            <person name="Coutinho P."/>
            <person name="Oggioni M."/>
            <person name="Gupta R.S."/>
            <person name="Zhang Z."/>
            <person name="Beighton D."/>
            <person name="Fitzgerald G.F."/>
            <person name="O'Toole P.W."/>
            <person name="van Sinderen D."/>
        </authorList>
    </citation>
    <scope>NUCLEOTIDE SEQUENCE [LARGE SCALE GENOMIC DNA]</scope>
    <source>
        <strain evidence="2">ATCC 27534 / DSM 20436 / JCM 1195 / Bd1</strain>
    </source>
</reference>
<accession>D2Q5S9</accession>
<dbReference type="STRING" id="401473.BDP_1702"/>
<dbReference type="HOGENOM" id="CLU_3363547_0_0_11"/>
<evidence type="ECO:0000313" key="1">
    <source>
        <dbReference type="EMBL" id="ADB10294.1"/>
    </source>
</evidence>
<dbReference type="EMBL" id="CP001750">
    <property type="protein sequence ID" value="ADB10294.1"/>
    <property type="molecule type" value="Genomic_DNA"/>
</dbReference>
<dbReference type="KEGG" id="bde:BDP_1702"/>
<keyword evidence="2" id="KW-1185">Reference proteome</keyword>
<protein>
    <submittedName>
        <fullName evidence="1">Uncharacterized protein</fullName>
    </submittedName>
</protein>
<dbReference type="Proteomes" id="UP000008693">
    <property type="component" value="Chromosome"/>
</dbReference>
<sequence>MNLVFREVFMKSEERNAEDWSLRQTAEGNGRSATL</sequence>
<gene>
    <name evidence="1" type="ordered locus">BDP_1702</name>
</gene>
<evidence type="ECO:0000313" key="2">
    <source>
        <dbReference type="Proteomes" id="UP000008693"/>
    </source>
</evidence>
<organism evidence="1 2">
    <name type="scientific">Bifidobacterium dentium (strain ATCC 27534 / DSM 20436 / JCM 1195 / Bd1)</name>
    <dbReference type="NCBI Taxonomy" id="401473"/>
    <lineage>
        <taxon>Bacteria</taxon>
        <taxon>Bacillati</taxon>
        <taxon>Actinomycetota</taxon>
        <taxon>Actinomycetes</taxon>
        <taxon>Bifidobacteriales</taxon>
        <taxon>Bifidobacteriaceae</taxon>
        <taxon>Bifidobacterium</taxon>
    </lineage>
</organism>
<proteinExistence type="predicted"/>
<name>D2Q5S9_BIFDB</name>